<name>A0A4R2TMA7_9FIRM</name>
<evidence type="ECO:0000313" key="2">
    <source>
        <dbReference type="Proteomes" id="UP000295504"/>
    </source>
</evidence>
<reference evidence="1 2" key="1">
    <citation type="submission" date="2019-03" db="EMBL/GenBank/DDBJ databases">
        <title>Genomic Encyclopedia of Type Strains, Phase IV (KMG-IV): sequencing the most valuable type-strain genomes for metagenomic binning, comparative biology and taxonomic classification.</title>
        <authorList>
            <person name="Goeker M."/>
        </authorList>
    </citation>
    <scope>NUCLEOTIDE SEQUENCE [LARGE SCALE GENOMIC DNA]</scope>
    <source>
        <strain evidence="1 2">DSM 100013</strain>
    </source>
</reference>
<organism evidence="1 2">
    <name type="scientific">Serpentinicella alkaliphila</name>
    <dbReference type="NCBI Taxonomy" id="1734049"/>
    <lineage>
        <taxon>Bacteria</taxon>
        <taxon>Bacillati</taxon>
        <taxon>Bacillota</taxon>
        <taxon>Clostridia</taxon>
        <taxon>Peptostreptococcales</taxon>
        <taxon>Natronincolaceae</taxon>
        <taxon>Serpentinicella</taxon>
    </lineage>
</organism>
<proteinExistence type="predicted"/>
<accession>A0A4R2TMA7</accession>
<protein>
    <submittedName>
        <fullName evidence="1">Cyclic lactone autoinducer peptide</fullName>
    </submittedName>
</protein>
<evidence type="ECO:0000313" key="1">
    <source>
        <dbReference type="EMBL" id="TCQ03707.1"/>
    </source>
</evidence>
<dbReference type="Proteomes" id="UP000295504">
    <property type="component" value="Unassembled WGS sequence"/>
</dbReference>
<dbReference type="AlphaFoldDB" id="A0A4R2TMA7"/>
<sequence>MKNKKYLLGSFAALALVVANLGAGINCWGFYHQPKFPEKLRKF</sequence>
<keyword evidence="2" id="KW-1185">Reference proteome</keyword>
<dbReference type="NCBIfam" id="TIGR04223">
    <property type="entry name" value="quorum_AgrD"/>
    <property type="match status" value="1"/>
</dbReference>
<dbReference type="RefSeq" id="WP_132847921.1">
    <property type="nucleotide sequence ID" value="NZ_CP058648.1"/>
</dbReference>
<gene>
    <name evidence="1" type="ORF">EDD79_100824</name>
</gene>
<dbReference type="EMBL" id="SLYC01000008">
    <property type="protein sequence ID" value="TCQ03707.1"/>
    <property type="molecule type" value="Genomic_DNA"/>
</dbReference>
<comment type="caution">
    <text evidence="1">The sequence shown here is derived from an EMBL/GenBank/DDBJ whole genome shotgun (WGS) entry which is preliminary data.</text>
</comment>
<dbReference type="InterPro" id="IPR009229">
    <property type="entry name" value="AgrD"/>
</dbReference>